<evidence type="ECO:0000256" key="5">
    <source>
        <dbReference type="HAMAP-Rule" id="MF_01328"/>
    </source>
</evidence>
<dbReference type="GO" id="GO:0019843">
    <property type="term" value="F:rRNA binding"/>
    <property type="evidence" value="ECO:0007669"/>
    <property type="project" value="UniProtKB-UniRule"/>
</dbReference>
<reference evidence="7" key="1">
    <citation type="submission" date="2020-07" db="EMBL/GenBank/DDBJ databases">
        <title>Huge and variable diversity of episymbiotic CPR bacteria and DPANN archaea in groundwater ecosystems.</title>
        <authorList>
            <person name="He C.Y."/>
            <person name="Keren R."/>
            <person name="Whittaker M."/>
            <person name="Farag I.F."/>
            <person name="Doudna J."/>
            <person name="Cate J.H.D."/>
            <person name="Banfield J.F."/>
        </authorList>
    </citation>
    <scope>NUCLEOTIDE SEQUENCE</scope>
    <source>
        <strain evidence="7">NC_groundwater_193_Ag_S-0.1um_51_7</strain>
    </source>
</reference>
<evidence type="ECO:0000256" key="1">
    <source>
        <dbReference type="ARBA" id="ARBA00010528"/>
    </source>
</evidence>
<dbReference type="InterPro" id="IPR002136">
    <property type="entry name" value="Ribosomal_uL4"/>
</dbReference>
<keyword evidence="3 5" id="KW-0687">Ribonucleoprotein</keyword>
<comment type="caution">
    <text evidence="7">The sequence shown here is derived from an EMBL/GenBank/DDBJ whole genome shotgun (WGS) entry which is preliminary data.</text>
</comment>
<evidence type="ECO:0000256" key="4">
    <source>
        <dbReference type="ARBA" id="ARBA00035244"/>
    </source>
</evidence>
<dbReference type="PANTHER" id="PTHR10746:SF6">
    <property type="entry name" value="LARGE RIBOSOMAL SUBUNIT PROTEIN UL4M"/>
    <property type="match status" value="1"/>
</dbReference>
<evidence type="ECO:0000256" key="6">
    <source>
        <dbReference type="SAM" id="MobiDB-lite"/>
    </source>
</evidence>
<name>A0A931SCR3_9BACT</name>
<dbReference type="Pfam" id="PF00573">
    <property type="entry name" value="Ribosomal_L4"/>
    <property type="match status" value="1"/>
</dbReference>
<dbReference type="HAMAP" id="MF_01328_B">
    <property type="entry name" value="Ribosomal_uL4_B"/>
    <property type="match status" value="1"/>
</dbReference>
<dbReference type="PANTHER" id="PTHR10746">
    <property type="entry name" value="50S RIBOSOMAL PROTEIN L4"/>
    <property type="match status" value="1"/>
</dbReference>
<keyword evidence="5" id="KW-0694">RNA-binding</keyword>
<dbReference type="GO" id="GO:1990904">
    <property type="term" value="C:ribonucleoprotein complex"/>
    <property type="evidence" value="ECO:0007669"/>
    <property type="project" value="UniProtKB-KW"/>
</dbReference>
<dbReference type="NCBIfam" id="TIGR03953">
    <property type="entry name" value="rplD_bact"/>
    <property type="match status" value="1"/>
</dbReference>
<comment type="function">
    <text evidence="5">One of the primary rRNA binding proteins, this protein initially binds near the 5'-end of the 23S rRNA. It is important during the early stages of 50S assembly. It makes multiple contacts with different domains of the 23S rRNA in the assembled 50S subunit and ribosome.</text>
</comment>
<dbReference type="GO" id="GO:0005840">
    <property type="term" value="C:ribosome"/>
    <property type="evidence" value="ECO:0007669"/>
    <property type="project" value="UniProtKB-KW"/>
</dbReference>
<comment type="subunit">
    <text evidence="5">Part of the 50S ribosomal subunit.</text>
</comment>
<dbReference type="InterPro" id="IPR013005">
    <property type="entry name" value="Ribosomal_uL4-like"/>
</dbReference>
<evidence type="ECO:0000256" key="2">
    <source>
        <dbReference type="ARBA" id="ARBA00022980"/>
    </source>
</evidence>
<dbReference type="EMBL" id="JACOZA010000003">
    <property type="protein sequence ID" value="MBI2096575.1"/>
    <property type="molecule type" value="Genomic_DNA"/>
</dbReference>
<dbReference type="Gene3D" id="3.40.1370.10">
    <property type="match status" value="1"/>
</dbReference>
<dbReference type="GO" id="GO:0003735">
    <property type="term" value="F:structural constituent of ribosome"/>
    <property type="evidence" value="ECO:0007669"/>
    <property type="project" value="InterPro"/>
</dbReference>
<proteinExistence type="inferred from homology"/>
<evidence type="ECO:0000313" key="8">
    <source>
        <dbReference type="Proteomes" id="UP000724148"/>
    </source>
</evidence>
<gene>
    <name evidence="5 7" type="primary">rplD</name>
    <name evidence="7" type="ORF">HYT40_00215</name>
</gene>
<dbReference type="AlphaFoldDB" id="A0A931SCR3"/>
<dbReference type="Proteomes" id="UP000724148">
    <property type="component" value="Unassembled WGS sequence"/>
</dbReference>
<evidence type="ECO:0000256" key="3">
    <source>
        <dbReference type="ARBA" id="ARBA00023274"/>
    </source>
</evidence>
<accession>A0A931SCR3</accession>
<dbReference type="GO" id="GO:0006412">
    <property type="term" value="P:translation"/>
    <property type="evidence" value="ECO:0007669"/>
    <property type="project" value="UniProtKB-UniRule"/>
</dbReference>
<sequence>MKLPVFDQSGKELEAVEAPQSLFDAPLRRDLLHQVVTAQSANARRVLASTKDRAQVRGGGRKPWRQKGTGRARHGSIRSPLWRGGGVTHGPRKERNLAKKLNKGMATAGLAMALSAKARDAEVVLLKGLALTSGKTKEAFDVVKKLATHKSLTALARKSKILLLPDGSLTETRAFRNIDELEVRPAASVTAREVLAHRYVLIPLSAVAVLEKRVTKRA</sequence>
<feature type="compositionally biased region" description="Basic residues" evidence="6">
    <location>
        <begin position="59"/>
        <end position="76"/>
    </location>
</feature>
<keyword evidence="5" id="KW-0699">rRNA-binding</keyword>
<dbReference type="InterPro" id="IPR023574">
    <property type="entry name" value="Ribosomal_uL4_dom_sf"/>
</dbReference>
<dbReference type="SUPFAM" id="SSF52166">
    <property type="entry name" value="Ribosomal protein L4"/>
    <property type="match status" value="1"/>
</dbReference>
<feature type="region of interest" description="Disordered" evidence="6">
    <location>
        <begin position="55"/>
        <end position="78"/>
    </location>
</feature>
<comment type="similarity">
    <text evidence="1 5">Belongs to the universal ribosomal protein uL4 family.</text>
</comment>
<keyword evidence="2 5" id="KW-0689">Ribosomal protein</keyword>
<evidence type="ECO:0000313" key="7">
    <source>
        <dbReference type="EMBL" id="MBI2096575.1"/>
    </source>
</evidence>
<protein>
    <recommendedName>
        <fullName evidence="4 5">Large ribosomal subunit protein uL4</fullName>
    </recommendedName>
</protein>
<comment type="function">
    <text evidence="5">Forms part of the polypeptide exit tunnel.</text>
</comment>
<organism evidence="7 8">
    <name type="scientific">Candidatus Sungiibacteriota bacterium</name>
    <dbReference type="NCBI Taxonomy" id="2750080"/>
    <lineage>
        <taxon>Bacteria</taxon>
        <taxon>Candidatus Sungiibacteriota</taxon>
    </lineage>
</organism>